<dbReference type="InterPro" id="IPR041685">
    <property type="entry name" value="AAA_GajA/Old/RecF-like"/>
</dbReference>
<dbReference type="EMBL" id="MJMH01000173">
    <property type="protein sequence ID" value="OLQ91425.1"/>
    <property type="molecule type" value="Genomic_DNA"/>
</dbReference>
<organism evidence="2 3">
    <name type="scientific">Vibrio panuliri</name>
    <dbReference type="NCBI Taxonomy" id="1381081"/>
    <lineage>
        <taxon>Bacteria</taxon>
        <taxon>Pseudomonadati</taxon>
        <taxon>Pseudomonadota</taxon>
        <taxon>Gammaproteobacteria</taxon>
        <taxon>Vibrionales</taxon>
        <taxon>Vibrionaceae</taxon>
        <taxon>Vibrio</taxon>
    </lineage>
</organism>
<evidence type="ECO:0000313" key="3">
    <source>
        <dbReference type="Proteomes" id="UP000186039"/>
    </source>
</evidence>
<proteinExistence type="predicted"/>
<evidence type="ECO:0000259" key="1">
    <source>
        <dbReference type="Pfam" id="PF13175"/>
    </source>
</evidence>
<reference evidence="2 3" key="1">
    <citation type="submission" date="2016-09" db="EMBL/GenBank/DDBJ databases">
        <title>Genomic Taxonomy of the Vibrionaceae.</title>
        <authorList>
            <person name="Gonzalez-Castillo A."/>
            <person name="Gomez-Gil B."/>
            <person name="Enciso-Ibarra K."/>
        </authorList>
    </citation>
    <scope>NUCLEOTIDE SEQUENCE [LARGE SCALE GENOMIC DNA]</scope>
    <source>
        <strain evidence="2 3">CAIM 1902</strain>
    </source>
</reference>
<keyword evidence="3" id="KW-1185">Reference proteome</keyword>
<evidence type="ECO:0000313" key="2">
    <source>
        <dbReference type="EMBL" id="OLQ91425.1"/>
    </source>
</evidence>
<protein>
    <recommendedName>
        <fullName evidence="1">Endonuclease GajA/Old nuclease/RecF-like AAA domain-containing protein</fullName>
    </recommendedName>
</protein>
<dbReference type="InterPro" id="IPR027417">
    <property type="entry name" value="P-loop_NTPase"/>
</dbReference>
<comment type="caution">
    <text evidence="2">The sequence shown here is derived from an EMBL/GenBank/DDBJ whole genome shotgun (WGS) entry which is preliminary data.</text>
</comment>
<dbReference type="Pfam" id="PF13175">
    <property type="entry name" value="AAA_15"/>
    <property type="match status" value="1"/>
</dbReference>
<accession>A0ABX3FHU8</accession>
<dbReference type="PANTHER" id="PTHR43581:SF2">
    <property type="entry name" value="EXCINUCLEASE ATPASE SUBUNIT"/>
    <property type="match status" value="1"/>
</dbReference>
<dbReference type="Gene3D" id="3.40.50.300">
    <property type="entry name" value="P-loop containing nucleotide triphosphate hydrolases"/>
    <property type="match status" value="1"/>
</dbReference>
<name>A0ABX3FHU8_9VIBR</name>
<dbReference type="SUPFAM" id="SSF52540">
    <property type="entry name" value="P-loop containing nucleoside triphosphate hydrolases"/>
    <property type="match status" value="1"/>
</dbReference>
<dbReference type="PANTHER" id="PTHR43581">
    <property type="entry name" value="ATP/GTP PHOSPHATASE"/>
    <property type="match status" value="1"/>
</dbReference>
<sequence>MKFTFKKIGFIDSGEVQLGNLTVICGRNNTGKTYVSHSIYGLLKQCSSQRVSVADSESIDQLFSDGECIIDAPNISELVAKVSREFSNSSLKDVFNSEEDSFKSGSVTLTVEEECNQKFGLYEKELIVKLGEDSDTELRIKTKNNEHSVTVNLINPNVSRSFVQYALDKALSSLILGSFIPNSFVITSERTGSAMFYKDLDSQAHSILDHIVELKDNKKLNPFSLLQKMRSRYSLPIRSNIESMRYAQETAKNKSEIFIDKEHDYVFKKLRQIVGGTYKTLVNGVYYVPTKKRNRDKVELPMHMASSATKSLYLLDLYLRHVAKIGDVLIIDEPELNLHPDAQRTLAQLLVRIVNTGIKIIITTHSDHLLRELNSLVMLSSPNIDPEDRNDLFSRHGLSVEDTIAPHKVKAYVNSSSTHKIHEMQVDELGIHMQLFNDEINKSTDLSKEVYYLVS</sequence>
<dbReference type="InterPro" id="IPR051396">
    <property type="entry name" value="Bact_Antivir_Def_Nuclease"/>
</dbReference>
<gene>
    <name evidence="2" type="ORF">BIY20_01035</name>
</gene>
<dbReference type="RefSeq" id="WP_075715147.1">
    <property type="nucleotide sequence ID" value="NZ_AP019655.1"/>
</dbReference>
<dbReference type="Proteomes" id="UP000186039">
    <property type="component" value="Unassembled WGS sequence"/>
</dbReference>
<feature type="domain" description="Endonuclease GajA/Old nuclease/RecF-like AAA" evidence="1">
    <location>
        <begin position="15"/>
        <end position="369"/>
    </location>
</feature>